<sequence length="738" mass="83961">MTRMYYRDNGRIMEMIEDFGKSYRSSDVLQWCFHSPFTNHFLLHAIHFRNLEQLKVCRFMFIDTYRFFQQQPKHRLSDQFYRGMKLTTAVLDRFESHVGKLVCTSDFFPCTKSRTNALSLASLPNYRSDLLSVLFKIDCDSTSMYSQVSNKTSSNVILFGVSISFRVINVHRGPMSVIKMKPAVTDGQTIAQEYFKEHHDQSIQAILDEILAVPRVETLPPPPPPPPPPPSLASTSANSIPTSLIRNDDELKAQKYLEQGEIDLALATFRNIQAPVSARILNMIGRLCVEKNRDYEYALECQTRALKILEQKGEDICETLFDLGHIHHLRGQYDLALDYHQRALGIREKIHPDDIAAQSSSLLAIGNAYCARREFDQAIAAIERCLTLQEAQQPVNEVSVGTTLATLGNVYQDSGKHRQALEMCTRALTIFERNLSSDSDVVAELLETMGAIQFDLRLLDNAKQTFERVVDIYTKTLPPGNPARVSAEFELKRISQIVEKRKSKSKKLKIASTTQIKSLATDADNEIRTILLGRTGTGKISVGNIILDEKYLKSGKSPIGVTTKCAYGARDFEQKRLFLVDTPEFLDPNIENKAIQHDEIFGQTAINHTIIIFTHGDEFEDEEITLDIYLSQLPQTHRLDQLLKRCDQRYLCFNSKVKEQKDETIKQLLRMITDMTSKNSDKVYITDIFAAVAKEIFIEKAKSTFNRLKSDGSYILLPQTNEIVIDGFLRRAVDRQAN</sequence>
<dbReference type="Proteomes" id="UP000663838">
    <property type="component" value="Unassembled WGS sequence"/>
</dbReference>
<evidence type="ECO:0000256" key="5">
    <source>
        <dbReference type="PROSITE-ProRule" id="PRU00339"/>
    </source>
</evidence>
<evidence type="ECO:0000256" key="6">
    <source>
        <dbReference type="SAM" id="MobiDB-lite"/>
    </source>
</evidence>
<reference evidence="8" key="1">
    <citation type="submission" date="2021-02" db="EMBL/GenBank/DDBJ databases">
        <authorList>
            <person name="Nowell W R."/>
        </authorList>
    </citation>
    <scope>NUCLEOTIDE SEQUENCE</scope>
</reference>
<evidence type="ECO:0000259" key="7">
    <source>
        <dbReference type="Pfam" id="PF04548"/>
    </source>
</evidence>
<keyword evidence="4 5" id="KW-0802">TPR repeat</keyword>
<feature type="domain" description="AIG1-type G" evidence="7">
    <location>
        <begin position="528"/>
        <end position="597"/>
    </location>
</feature>
<accession>A0A821DCW6</accession>
<feature type="compositionally biased region" description="Pro residues" evidence="6">
    <location>
        <begin position="219"/>
        <end position="231"/>
    </location>
</feature>
<dbReference type="InterPro" id="IPR027417">
    <property type="entry name" value="P-loop_NTPase"/>
</dbReference>
<name>A0A821DCW6_9BILA</name>
<dbReference type="Gene3D" id="3.40.50.300">
    <property type="entry name" value="P-loop containing nucleotide triphosphate hydrolases"/>
    <property type="match status" value="2"/>
</dbReference>
<evidence type="ECO:0000256" key="3">
    <source>
        <dbReference type="ARBA" id="ARBA00022741"/>
    </source>
</evidence>
<gene>
    <name evidence="8" type="ORF">TOA249_LOCUS11792</name>
</gene>
<feature type="region of interest" description="Disordered" evidence="6">
    <location>
        <begin position="216"/>
        <end position="238"/>
    </location>
</feature>
<protein>
    <recommendedName>
        <fullName evidence="7">AIG1-type G domain-containing protein</fullName>
    </recommendedName>
</protein>
<feature type="repeat" description="TPR" evidence="5">
    <location>
        <begin position="359"/>
        <end position="392"/>
    </location>
</feature>
<evidence type="ECO:0000256" key="1">
    <source>
        <dbReference type="ARBA" id="ARBA00008535"/>
    </source>
</evidence>
<evidence type="ECO:0000313" key="9">
    <source>
        <dbReference type="Proteomes" id="UP000663838"/>
    </source>
</evidence>
<dbReference type="Pfam" id="PF13424">
    <property type="entry name" value="TPR_12"/>
    <property type="match status" value="2"/>
</dbReference>
<feature type="repeat" description="TPR" evidence="5">
    <location>
        <begin position="317"/>
        <end position="350"/>
    </location>
</feature>
<dbReference type="SUPFAM" id="SSF52540">
    <property type="entry name" value="P-loop containing nucleoside triphosphate hydrolases"/>
    <property type="match status" value="1"/>
</dbReference>
<dbReference type="InterPro" id="IPR006703">
    <property type="entry name" value="G_AIG1"/>
</dbReference>
<feature type="domain" description="AIG1-type G" evidence="7">
    <location>
        <begin position="599"/>
        <end position="695"/>
    </location>
</feature>
<keyword evidence="2" id="KW-0677">Repeat</keyword>
<keyword evidence="3" id="KW-0547">Nucleotide-binding</keyword>
<dbReference type="Pfam" id="PF04548">
    <property type="entry name" value="AIG1"/>
    <property type="match status" value="2"/>
</dbReference>
<dbReference type="PANTHER" id="PTHR45641">
    <property type="entry name" value="TETRATRICOPEPTIDE REPEAT PROTEIN (AFU_ORTHOLOGUE AFUA_6G03870)"/>
    <property type="match status" value="1"/>
</dbReference>
<dbReference type="PROSITE" id="PS50005">
    <property type="entry name" value="TPR"/>
    <property type="match status" value="3"/>
</dbReference>
<dbReference type="SUPFAM" id="SSF48452">
    <property type="entry name" value="TPR-like"/>
    <property type="match status" value="1"/>
</dbReference>
<comment type="similarity">
    <text evidence="1">Belongs to the TRAFAC class TrmE-Era-EngA-EngB-Septin-like GTPase superfamily. AIG1/Toc34/Toc159-like paraseptin GTPase family. IAN subfamily.</text>
</comment>
<dbReference type="InterPro" id="IPR011990">
    <property type="entry name" value="TPR-like_helical_dom_sf"/>
</dbReference>
<evidence type="ECO:0000256" key="4">
    <source>
        <dbReference type="ARBA" id="ARBA00022803"/>
    </source>
</evidence>
<dbReference type="AlphaFoldDB" id="A0A821DCW6"/>
<proteinExistence type="inferred from homology"/>
<evidence type="ECO:0000313" key="8">
    <source>
        <dbReference type="EMBL" id="CAF4618519.1"/>
    </source>
</evidence>
<dbReference type="Gene3D" id="1.25.40.10">
    <property type="entry name" value="Tetratricopeptide repeat domain"/>
    <property type="match status" value="2"/>
</dbReference>
<feature type="repeat" description="TPR" evidence="5">
    <location>
        <begin position="401"/>
        <end position="434"/>
    </location>
</feature>
<dbReference type="GO" id="GO:0005525">
    <property type="term" value="F:GTP binding"/>
    <property type="evidence" value="ECO:0007669"/>
    <property type="project" value="InterPro"/>
</dbReference>
<dbReference type="InterPro" id="IPR019734">
    <property type="entry name" value="TPR_rpt"/>
</dbReference>
<dbReference type="EMBL" id="CAJOBS010000651">
    <property type="protein sequence ID" value="CAF4618519.1"/>
    <property type="molecule type" value="Genomic_DNA"/>
</dbReference>
<dbReference type="SUPFAM" id="SSF101447">
    <property type="entry name" value="Formin homology 2 domain (FH2 domain)"/>
    <property type="match status" value="1"/>
</dbReference>
<comment type="caution">
    <text evidence="8">The sequence shown here is derived from an EMBL/GenBank/DDBJ whole genome shotgun (WGS) entry which is preliminary data.</text>
</comment>
<dbReference type="SMART" id="SM00028">
    <property type="entry name" value="TPR"/>
    <property type="match status" value="5"/>
</dbReference>
<evidence type="ECO:0000256" key="2">
    <source>
        <dbReference type="ARBA" id="ARBA00022737"/>
    </source>
</evidence>
<dbReference type="PANTHER" id="PTHR45641:SF19">
    <property type="entry name" value="NEPHROCYSTIN-3"/>
    <property type="match status" value="1"/>
</dbReference>
<organism evidence="8 9">
    <name type="scientific">Rotaria socialis</name>
    <dbReference type="NCBI Taxonomy" id="392032"/>
    <lineage>
        <taxon>Eukaryota</taxon>
        <taxon>Metazoa</taxon>
        <taxon>Spiralia</taxon>
        <taxon>Gnathifera</taxon>
        <taxon>Rotifera</taxon>
        <taxon>Eurotatoria</taxon>
        <taxon>Bdelloidea</taxon>
        <taxon>Philodinida</taxon>
        <taxon>Philodinidae</taxon>
        <taxon>Rotaria</taxon>
    </lineage>
</organism>